<feature type="domain" description="ShKT" evidence="3">
    <location>
        <begin position="198"/>
        <end position="235"/>
    </location>
</feature>
<evidence type="ECO:0000313" key="4">
    <source>
        <dbReference type="EMBL" id="CAJ0609178.1"/>
    </source>
</evidence>
<evidence type="ECO:0000259" key="3">
    <source>
        <dbReference type="PROSITE" id="PS51670"/>
    </source>
</evidence>
<dbReference type="AlphaFoldDB" id="A0AA36HEL7"/>
<sequence length="235" mass="25317">MYSFVIIAALAVTVNGAITDLNCTTADGKWSDRALSCDNVISDAVCDSIIKSQKALAVGDDTDRATECYKMGDADSEEKKQAVIAMCPKTCGYCCLTPQYHCNNKEFPGVTCSTIKPAQCKDPMWREIIARDCPNVCGFCMEGGCVDAAIECANDKSICRNVDMQEFVQTKCKKTCGFCDGSSQSTQPGGFTNSPGTCVDNGKGCAGWKKNGFCQSLFYSDSQKRETCAKTCGYC</sequence>
<keyword evidence="2" id="KW-0732">Signal</keyword>
<comment type="caution">
    <text evidence="4">The sequence shown here is derived from an EMBL/GenBank/DDBJ whole genome shotgun (WGS) entry which is preliminary data.</text>
</comment>
<name>A0AA36HEL7_CYLNA</name>
<dbReference type="PANTHER" id="PTHR21724:SF0">
    <property type="entry name" value="SHKT DOMAIN-CONTAINING PROTEIN"/>
    <property type="match status" value="1"/>
</dbReference>
<dbReference type="PANTHER" id="PTHR21724">
    <property type="entry name" value="SHKT DOMAIN-CONTAINING PROTEIN"/>
    <property type="match status" value="1"/>
</dbReference>
<gene>
    <name evidence="4" type="ORF">CYNAS_LOCUS21161</name>
</gene>
<reference evidence="4" key="1">
    <citation type="submission" date="2023-07" db="EMBL/GenBank/DDBJ databases">
        <authorList>
            <consortium name="CYATHOMIX"/>
        </authorList>
    </citation>
    <scope>NUCLEOTIDE SEQUENCE</scope>
    <source>
        <strain evidence="4">N/A</strain>
    </source>
</reference>
<feature type="signal peptide" evidence="2">
    <location>
        <begin position="1"/>
        <end position="16"/>
    </location>
</feature>
<accession>A0AA36HEL7</accession>
<protein>
    <recommendedName>
        <fullName evidence="3">ShKT domain-containing protein</fullName>
    </recommendedName>
</protein>
<dbReference type="EMBL" id="CATQJL010000326">
    <property type="protein sequence ID" value="CAJ0609178.1"/>
    <property type="molecule type" value="Genomic_DNA"/>
</dbReference>
<feature type="disulfide bond" evidence="1">
    <location>
        <begin position="145"/>
        <end position="179"/>
    </location>
</feature>
<dbReference type="PROSITE" id="PS51670">
    <property type="entry name" value="SHKT"/>
    <property type="match status" value="2"/>
</dbReference>
<evidence type="ECO:0000256" key="1">
    <source>
        <dbReference type="PROSITE-ProRule" id="PRU01005"/>
    </source>
</evidence>
<dbReference type="InterPro" id="IPR003582">
    <property type="entry name" value="ShKT_dom"/>
</dbReference>
<feature type="domain" description="ShKT" evidence="3">
    <location>
        <begin position="145"/>
        <end position="179"/>
    </location>
</feature>
<dbReference type="Gene3D" id="1.10.10.1870">
    <property type="entry name" value="ShTK domain-like"/>
    <property type="match status" value="1"/>
</dbReference>
<dbReference type="Proteomes" id="UP001176961">
    <property type="component" value="Unassembled WGS sequence"/>
</dbReference>
<proteinExistence type="predicted"/>
<dbReference type="SMART" id="SM00254">
    <property type="entry name" value="ShKT"/>
    <property type="match status" value="4"/>
</dbReference>
<keyword evidence="1" id="KW-1015">Disulfide bond</keyword>
<evidence type="ECO:0000256" key="2">
    <source>
        <dbReference type="SAM" id="SignalP"/>
    </source>
</evidence>
<dbReference type="Gene3D" id="1.10.10.1940">
    <property type="match status" value="2"/>
</dbReference>
<keyword evidence="5" id="KW-1185">Reference proteome</keyword>
<dbReference type="Pfam" id="PF01549">
    <property type="entry name" value="ShK"/>
    <property type="match status" value="4"/>
</dbReference>
<evidence type="ECO:0000313" key="5">
    <source>
        <dbReference type="Proteomes" id="UP001176961"/>
    </source>
</evidence>
<feature type="chain" id="PRO_5041217392" description="ShKT domain-containing protein" evidence="2">
    <location>
        <begin position="17"/>
        <end position="235"/>
    </location>
</feature>
<comment type="caution">
    <text evidence="1">Lacks conserved residue(s) required for the propagation of feature annotation.</text>
</comment>
<organism evidence="4 5">
    <name type="scientific">Cylicocyclus nassatus</name>
    <name type="common">Nematode worm</name>
    <dbReference type="NCBI Taxonomy" id="53992"/>
    <lineage>
        <taxon>Eukaryota</taxon>
        <taxon>Metazoa</taxon>
        <taxon>Ecdysozoa</taxon>
        <taxon>Nematoda</taxon>
        <taxon>Chromadorea</taxon>
        <taxon>Rhabditida</taxon>
        <taxon>Rhabditina</taxon>
        <taxon>Rhabditomorpha</taxon>
        <taxon>Strongyloidea</taxon>
        <taxon>Strongylidae</taxon>
        <taxon>Cylicocyclus</taxon>
    </lineage>
</organism>